<dbReference type="GO" id="GO:0006006">
    <property type="term" value="P:glucose metabolic process"/>
    <property type="evidence" value="ECO:0007669"/>
    <property type="project" value="TreeGrafter"/>
</dbReference>
<reference evidence="7" key="1">
    <citation type="submission" date="2022-07" db="EMBL/GenBank/DDBJ databases">
        <authorList>
            <person name="Trinca V."/>
            <person name="Uliana J.V.C."/>
            <person name="Torres T.T."/>
            <person name="Ward R.J."/>
            <person name="Monesi N."/>
        </authorList>
    </citation>
    <scope>NUCLEOTIDE SEQUENCE</scope>
    <source>
        <strain evidence="7">HSMRA1968</strain>
        <tissue evidence="7">Whole embryos</tissue>
    </source>
</reference>
<evidence type="ECO:0000313" key="8">
    <source>
        <dbReference type="Proteomes" id="UP001151699"/>
    </source>
</evidence>
<keyword evidence="4" id="KW-0560">Oxidoreductase</keyword>
<dbReference type="PRINTS" id="PR00081">
    <property type="entry name" value="GDHRDH"/>
</dbReference>
<dbReference type="Gene3D" id="3.40.50.720">
    <property type="entry name" value="NAD(P)-binding Rossmann-like Domain"/>
    <property type="match status" value="1"/>
</dbReference>
<dbReference type="FunFam" id="3.40.50.720:FF:000084">
    <property type="entry name" value="Short-chain dehydrogenase reductase"/>
    <property type="match status" value="1"/>
</dbReference>
<evidence type="ECO:0000256" key="1">
    <source>
        <dbReference type="ARBA" id="ARBA00006484"/>
    </source>
</evidence>
<dbReference type="InterPro" id="IPR057326">
    <property type="entry name" value="KR_dom"/>
</dbReference>
<sequence>LTFTTSYVSKVSFIISLLEATPKATATPTKFFFKIFYLCFSFEMNINFNNKTIVVTGAGQGIGNELCKRLYNNGAKVYAFSRSKGPLDELKLECPNITTVTVDLGNWNDTIEALKILDGIEVDGLVNNAAIAIIKPFLELTESDFDDQFNINFKAVFNVTQQVVPLLKTGSSIVNVSSLASLIGIDGHSVYSATKAALDSFTQSLSLELGPRKIRVNSVNPTVILTKMGRANWSDPAKSEPLLNRIPLRRFGEVSEVVDAIVYFLSEKSSFPIDSSCFLQHSNRKFR</sequence>
<dbReference type="InterPro" id="IPR020904">
    <property type="entry name" value="Sc_DH/Rdtase_CS"/>
</dbReference>
<dbReference type="OrthoDB" id="1393670at2759"/>
<gene>
    <name evidence="7" type="primary">DCXR_0</name>
    <name evidence="7" type="ORF">Bhyg_15680</name>
</gene>
<dbReference type="GO" id="GO:0006629">
    <property type="term" value="P:lipid metabolic process"/>
    <property type="evidence" value="ECO:0007669"/>
    <property type="project" value="UniProtKB-ARBA"/>
</dbReference>
<accession>A0A9Q0ML98</accession>
<evidence type="ECO:0000256" key="2">
    <source>
        <dbReference type="ARBA" id="ARBA00011881"/>
    </source>
</evidence>
<name>A0A9Q0ML98_9DIPT</name>
<feature type="non-terminal residue" evidence="7">
    <location>
        <position position="1"/>
    </location>
</feature>
<proteinExistence type="inferred from homology"/>
<dbReference type="PROSITE" id="PS00061">
    <property type="entry name" value="ADH_SHORT"/>
    <property type="match status" value="1"/>
</dbReference>
<evidence type="ECO:0000313" key="7">
    <source>
        <dbReference type="EMBL" id="KAJ6633655.1"/>
    </source>
</evidence>
<evidence type="ECO:0000256" key="5">
    <source>
        <dbReference type="RuleBase" id="RU000363"/>
    </source>
</evidence>
<dbReference type="SUPFAM" id="SSF51735">
    <property type="entry name" value="NAD(P)-binding Rossmann-fold domains"/>
    <property type="match status" value="1"/>
</dbReference>
<dbReference type="Pfam" id="PF00106">
    <property type="entry name" value="adh_short"/>
    <property type="match status" value="1"/>
</dbReference>
<dbReference type="SMART" id="SM00822">
    <property type="entry name" value="PKS_KR"/>
    <property type="match status" value="1"/>
</dbReference>
<keyword evidence="8" id="KW-1185">Reference proteome</keyword>
<dbReference type="PRINTS" id="PR00080">
    <property type="entry name" value="SDRFAMILY"/>
</dbReference>
<protein>
    <submittedName>
        <fullName evidence="7">L-xylulose reductase</fullName>
    </submittedName>
</protein>
<dbReference type="PANTHER" id="PTHR44252:SF3">
    <property type="entry name" value="D-ERYTHRULOSE REDUCTASE-RELATED"/>
    <property type="match status" value="1"/>
</dbReference>
<dbReference type="PANTHER" id="PTHR44252">
    <property type="entry name" value="D-ERYTHRULOSE REDUCTASE"/>
    <property type="match status" value="1"/>
</dbReference>
<feature type="domain" description="Ketoreductase" evidence="6">
    <location>
        <begin position="51"/>
        <end position="227"/>
    </location>
</feature>
<evidence type="ECO:0000259" key="6">
    <source>
        <dbReference type="SMART" id="SM00822"/>
    </source>
</evidence>
<dbReference type="InterPro" id="IPR051737">
    <property type="entry name" value="L-xylulose/Carbonyl_redctase"/>
</dbReference>
<keyword evidence="3" id="KW-0521">NADP</keyword>
<dbReference type="GO" id="GO:0004090">
    <property type="term" value="F:carbonyl reductase (NADPH) activity"/>
    <property type="evidence" value="ECO:0007669"/>
    <property type="project" value="TreeGrafter"/>
</dbReference>
<dbReference type="EMBL" id="WJQU01001816">
    <property type="protein sequence ID" value="KAJ6633655.1"/>
    <property type="molecule type" value="Genomic_DNA"/>
</dbReference>
<dbReference type="Proteomes" id="UP001151699">
    <property type="component" value="Unassembled WGS sequence"/>
</dbReference>
<dbReference type="InterPro" id="IPR002347">
    <property type="entry name" value="SDR_fam"/>
</dbReference>
<dbReference type="GO" id="GO:0050038">
    <property type="term" value="F:L-xylulose reductase (NADPH) activity"/>
    <property type="evidence" value="ECO:0007669"/>
    <property type="project" value="TreeGrafter"/>
</dbReference>
<dbReference type="GO" id="GO:0005997">
    <property type="term" value="P:xylulose metabolic process"/>
    <property type="evidence" value="ECO:0007669"/>
    <property type="project" value="TreeGrafter"/>
</dbReference>
<comment type="subunit">
    <text evidence="2">Homotetramer.</text>
</comment>
<comment type="caution">
    <text evidence="7">The sequence shown here is derived from an EMBL/GenBank/DDBJ whole genome shotgun (WGS) entry which is preliminary data.</text>
</comment>
<organism evidence="7 8">
    <name type="scientific">Pseudolycoriella hygida</name>
    <dbReference type="NCBI Taxonomy" id="35572"/>
    <lineage>
        <taxon>Eukaryota</taxon>
        <taxon>Metazoa</taxon>
        <taxon>Ecdysozoa</taxon>
        <taxon>Arthropoda</taxon>
        <taxon>Hexapoda</taxon>
        <taxon>Insecta</taxon>
        <taxon>Pterygota</taxon>
        <taxon>Neoptera</taxon>
        <taxon>Endopterygota</taxon>
        <taxon>Diptera</taxon>
        <taxon>Nematocera</taxon>
        <taxon>Sciaroidea</taxon>
        <taxon>Sciaridae</taxon>
        <taxon>Pseudolycoriella</taxon>
    </lineage>
</organism>
<dbReference type="InterPro" id="IPR036291">
    <property type="entry name" value="NAD(P)-bd_dom_sf"/>
</dbReference>
<comment type="similarity">
    <text evidence="1 5">Belongs to the short-chain dehydrogenases/reductases (SDR) family.</text>
</comment>
<evidence type="ECO:0000256" key="3">
    <source>
        <dbReference type="ARBA" id="ARBA00022857"/>
    </source>
</evidence>
<evidence type="ECO:0000256" key="4">
    <source>
        <dbReference type="ARBA" id="ARBA00023002"/>
    </source>
</evidence>
<dbReference type="AlphaFoldDB" id="A0A9Q0ML98"/>